<dbReference type="HOGENOM" id="CLU_320077_0_0_1"/>
<keyword evidence="1" id="KW-0862">Zinc</keyword>
<feature type="compositionally biased region" description="Polar residues" evidence="2">
    <location>
        <begin position="619"/>
        <end position="642"/>
    </location>
</feature>
<evidence type="ECO:0000313" key="5">
    <source>
        <dbReference type="Proteomes" id="UP000019487"/>
    </source>
</evidence>
<feature type="compositionally biased region" description="Polar residues" evidence="2">
    <location>
        <begin position="222"/>
        <end position="251"/>
    </location>
</feature>
<feature type="region of interest" description="Disordered" evidence="2">
    <location>
        <begin position="485"/>
        <end position="642"/>
    </location>
</feature>
<feature type="compositionally biased region" description="Polar residues" evidence="2">
    <location>
        <begin position="176"/>
        <end position="194"/>
    </location>
</feature>
<name>W9CHP3_SCLBF</name>
<feature type="compositionally biased region" description="Low complexity" evidence="2">
    <location>
        <begin position="209"/>
        <end position="221"/>
    </location>
</feature>
<feature type="compositionally biased region" description="Polar residues" evidence="2">
    <location>
        <begin position="679"/>
        <end position="717"/>
    </location>
</feature>
<accession>W9CHP3</accession>
<dbReference type="Pfam" id="PF00098">
    <property type="entry name" value="zf-CCHC"/>
    <property type="match status" value="1"/>
</dbReference>
<dbReference type="GO" id="GO:0008270">
    <property type="term" value="F:zinc ion binding"/>
    <property type="evidence" value="ECO:0007669"/>
    <property type="project" value="UniProtKB-KW"/>
</dbReference>
<feature type="domain" description="CCHC-type" evidence="3">
    <location>
        <begin position="36"/>
        <end position="51"/>
    </location>
</feature>
<dbReference type="Gene3D" id="4.10.60.10">
    <property type="entry name" value="Zinc finger, CCHC-type"/>
    <property type="match status" value="1"/>
</dbReference>
<keyword evidence="5" id="KW-1185">Reference proteome</keyword>
<dbReference type="InterPro" id="IPR001878">
    <property type="entry name" value="Znf_CCHC"/>
</dbReference>
<keyword evidence="1" id="KW-0863">Zinc-finger</keyword>
<feature type="compositionally biased region" description="Low complexity" evidence="2">
    <location>
        <begin position="806"/>
        <end position="817"/>
    </location>
</feature>
<reference evidence="4 5" key="1">
    <citation type="journal article" date="2014" name="Genome Announc.">
        <title>Draft genome sequence of Sclerotinia borealis, a psychrophilic plant pathogenic fungus.</title>
        <authorList>
            <person name="Mardanov A.V."/>
            <person name="Beletsky A.V."/>
            <person name="Kadnikov V.V."/>
            <person name="Ignatov A.N."/>
            <person name="Ravin N.V."/>
        </authorList>
    </citation>
    <scope>NUCLEOTIDE SEQUENCE [LARGE SCALE GENOMIC DNA]</scope>
    <source>
        <strain evidence="5">F-4157</strain>
    </source>
</reference>
<feature type="compositionally biased region" description="Polar residues" evidence="2">
    <location>
        <begin position="154"/>
        <end position="169"/>
    </location>
</feature>
<dbReference type="GO" id="GO:0003676">
    <property type="term" value="F:nucleic acid binding"/>
    <property type="evidence" value="ECO:0007669"/>
    <property type="project" value="InterPro"/>
</dbReference>
<dbReference type="PROSITE" id="PS50158">
    <property type="entry name" value="ZF_CCHC"/>
    <property type="match status" value="1"/>
</dbReference>
<protein>
    <recommendedName>
        <fullName evidence="3">CCHC-type domain-containing protein</fullName>
    </recommendedName>
</protein>
<feature type="compositionally biased region" description="Basic and acidic residues" evidence="2">
    <location>
        <begin position="840"/>
        <end position="853"/>
    </location>
</feature>
<feature type="region of interest" description="Disordered" evidence="2">
    <location>
        <begin position="657"/>
        <end position="817"/>
    </location>
</feature>
<comment type="caution">
    <text evidence="4">The sequence shown here is derived from an EMBL/GenBank/DDBJ whole genome shotgun (WGS) entry which is preliminary data.</text>
</comment>
<dbReference type="InterPro" id="IPR036875">
    <property type="entry name" value="Znf_CCHC_sf"/>
</dbReference>
<feature type="region of interest" description="Disordered" evidence="2">
    <location>
        <begin position="1"/>
        <end position="32"/>
    </location>
</feature>
<sequence length="870" mass="96969">MLGNWSQGGPPGPPQNYNNNYNASPPKAPNGRPPICFTCGQEGHYVKDCQNQNQNGQVAMAASQASQAPQAANVDVYSAIHQTKQWANVQNGQMGSKYAPHPGFESASVSQFTGPGQYPQINGPPVHASYAASNPPYQQYPTTHPQQQNHQQQGHSHQAYSNYNQNKQYKQPVANGPQSYQAPFNQYPQSNSPQLYGLPTHPMNGQHYPFPSTPTTPFQPQENDYSQDYNNQGPSATYQDQGPSNQGQWNGSPPAATPFNAPQPQQEQPNSGINRDFRRSQSQQSQQSQQGESQLGSQQPSFQSPELNKRGLYIPRSKNTPHTAPHKLSSQPAEASRASSEDSTPYGSPTANNNISEWDGHPAALEEGSDRTDEEKQFNWDYKSIFKPAGEKHETVALAQPLANRFDMTPVPLIDKKSTITISRYARRENLKEYMRSVRKTPQWPYLQEDPTFQESQTGEDSISFEDLDAYMKLRHGNAYTPVAARKASAVISRTGKRKASTSEQDDVDEQLQNEFSTLQNKRQKVDDQSQPSNHADGLPRFSDNDAGNKSPTLAEASDDIWAPQAGESADPTEALLASLGVSGAPKPVEPGPPVMIPIEEFQQPIYSPQQPPYDPQQASYNTQQAPYSQQPQFNVHQPPYNAQQPSYIQQLPFNAQQLTYTQQPPFNPQQPPYNQQYHFNAQQPYYSQQPPFNPPQASFHTQQPFYNAQQPYNPQQHAFHPSMANQPFRQDPSYANARPPFSAPQMLNQHIPPPPPPPPMEEEPLFDPWPEHNVTTTPPPPDHTDNDKENGDKENLKKGDEGYVSPESPLSPTSLEILGKINKIPVKPRKIVRVISGKKGKESQRPSEDGAPKLKRAAPVVDAAYSRRW</sequence>
<organism evidence="4 5">
    <name type="scientific">Sclerotinia borealis (strain F-4128)</name>
    <dbReference type="NCBI Taxonomy" id="1432307"/>
    <lineage>
        <taxon>Eukaryota</taxon>
        <taxon>Fungi</taxon>
        <taxon>Dikarya</taxon>
        <taxon>Ascomycota</taxon>
        <taxon>Pezizomycotina</taxon>
        <taxon>Leotiomycetes</taxon>
        <taxon>Helotiales</taxon>
        <taxon>Sclerotiniaceae</taxon>
        <taxon>Sclerotinia</taxon>
    </lineage>
</organism>
<dbReference type="STRING" id="1432307.W9CHP3"/>
<feature type="compositionally biased region" description="Low complexity" evidence="2">
    <location>
        <begin position="134"/>
        <end position="153"/>
    </location>
</feature>
<gene>
    <name evidence="4" type="ORF">SBOR_4217</name>
</gene>
<evidence type="ECO:0000313" key="4">
    <source>
        <dbReference type="EMBL" id="ESZ95361.1"/>
    </source>
</evidence>
<dbReference type="Proteomes" id="UP000019487">
    <property type="component" value="Unassembled WGS sequence"/>
</dbReference>
<feature type="compositionally biased region" description="Polar residues" evidence="2">
    <location>
        <begin position="260"/>
        <end position="273"/>
    </location>
</feature>
<keyword evidence="1" id="KW-0479">Metal-binding</keyword>
<evidence type="ECO:0000256" key="1">
    <source>
        <dbReference type="PROSITE-ProRule" id="PRU00047"/>
    </source>
</evidence>
<feature type="region of interest" description="Disordered" evidence="2">
    <location>
        <begin position="93"/>
        <end position="376"/>
    </location>
</feature>
<dbReference type="OrthoDB" id="3550095at2759"/>
<dbReference type="AlphaFoldDB" id="W9CHP3"/>
<feature type="compositionally biased region" description="Low complexity" evidence="2">
    <location>
        <begin position="15"/>
        <end position="25"/>
    </location>
</feature>
<feature type="compositionally biased region" description="Basic and acidic residues" evidence="2">
    <location>
        <begin position="783"/>
        <end position="802"/>
    </location>
</feature>
<feature type="region of interest" description="Disordered" evidence="2">
    <location>
        <begin position="830"/>
        <end position="870"/>
    </location>
</feature>
<feature type="compositionally biased region" description="Basic residues" evidence="2">
    <location>
        <begin position="830"/>
        <end position="839"/>
    </location>
</feature>
<feature type="compositionally biased region" description="Polar residues" evidence="2">
    <location>
        <begin position="317"/>
        <end position="356"/>
    </location>
</feature>
<feature type="compositionally biased region" description="Low complexity" evidence="2">
    <location>
        <begin position="280"/>
        <end position="301"/>
    </location>
</feature>
<dbReference type="SMART" id="SM00343">
    <property type="entry name" value="ZnF_C2HC"/>
    <property type="match status" value="1"/>
</dbReference>
<evidence type="ECO:0000256" key="2">
    <source>
        <dbReference type="SAM" id="MobiDB-lite"/>
    </source>
</evidence>
<dbReference type="EMBL" id="AYSA01000188">
    <property type="protein sequence ID" value="ESZ95361.1"/>
    <property type="molecule type" value="Genomic_DNA"/>
</dbReference>
<evidence type="ECO:0000259" key="3">
    <source>
        <dbReference type="PROSITE" id="PS50158"/>
    </source>
</evidence>
<dbReference type="SUPFAM" id="SSF57756">
    <property type="entry name" value="Retrovirus zinc finger-like domains"/>
    <property type="match status" value="1"/>
</dbReference>
<proteinExistence type="predicted"/>